<evidence type="ECO:0000313" key="3">
    <source>
        <dbReference type="Proteomes" id="UP000199679"/>
    </source>
</evidence>
<dbReference type="STRING" id="652787.SAMN05216490_3551"/>
<protein>
    <submittedName>
        <fullName evidence="2">Uncharacterized protein</fullName>
    </submittedName>
</protein>
<dbReference type="EMBL" id="LT629740">
    <property type="protein sequence ID" value="SDT45707.1"/>
    <property type="molecule type" value="Genomic_DNA"/>
</dbReference>
<gene>
    <name evidence="2" type="ORF">SAMN05216490_3551</name>
</gene>
<reference evidence="2 3" key="1">
    <citation type="submission" date="2016-10" db="EMBL/GenBank/DDBJ databases">
        <authorList>
            <person name="de Groot N.N."/>
        </authorList>
    </citation>
    <scope>NUCLEOTIDE SEQUENCE [LARGE SCALE GENOMIC DNA]</scope>
    <source>
        <strain evidence="2 3">MP1X4</strain>
    </source>
</reference>
<keyword evidence="1" id="KW-0732">Signal</keyword>
<feature type="chain" id="PRO_5009268888" evidence="1">
    <location>
        <begin position="21"/>
        <end position="114"/>
    </location>
</feature>
<dbReference type="OrthoDB" id="1524522at2"/>
<evidence type="ECO:0000256" key="1">
    <source>
        <dbReference type="SAM" id="SignalP"/>
    </source>
</evidence>
<feature type="signal peptide" evidence="1">
    <location>
        <begin position="1"/>
        <end position="20"/>
    </location>
</feature>
<accession>A0A1H2AIQ6</accession>
<sequence length="114" mass="12893">MKKGLLIAFIISSFTAKASAQEKFSLAQFEKYVGKKVTLCDTVYSYKIFNDTLTMLNMGGNYPNQRFTVVITGKEIVLNFDDIKGKHICVTGDLSKYKGRPEVLIYHPNQIAFK</sequence>
<dbReference type="AlphaFoldDB" id="A0A1H2AIQ6"/>
<dbReference type="Proteomes" id="UP000199679">
    <property type="component" value="Chromosome I"/>
</dbReference>
<keyword evidence="3" id="KW-1185">Reference proteome</keyword>
<name>A0A1H2AIQ6_MUCMA</name>
<proteinExistence type="predicted"/>
<evidence type="ECO:0000313" key="2">
    <source>
        <dbReference type="EMBL" id="SDT45707.1"/>
    </source>
</evidence>
<dbReference type="RefSeq" id="WP_091375873.1">
    <property type="nucleotide sequence ID" value="NZ_LT629740.1"/>
</dbReference>
<organism evidence="2 3">
    <name type="scientific">Mucilaginibacter mallensis</name>
    <dbReference type="NCBI Taxonomy" id="652787"/>
    <lineage>
        <taxon>Bacteria</taxon>
        <taxon>Pseudomonadati</taxon>
        <taxon>Bacteroidota</taxon>
        <taxon>Sphingobacteriia</taxon>
        <taxon>Sphingobacteriales</taxon>
        <taxon>Sphingobacteriaceae</taxon>
        <taxon>Mucilaginibacter</taxon>
    </lineage>
</organism>